<evidence type="ECO:0000313" key="3">
    <source>
        <dbReference type="Proteomes" id="UP000317355"/>
    </source>
</evidence>
<gene>
    <name evidence="2" type="ORF">FHK82_16735</name>
</gene>
<dbReference type="AlphaFoldDB" id="A0A558CMR7"/>
<dbReference type="Proteomes" id="UP000317355">
    <property type="component" value="Unassembled WGS sequence"/>
</dbReference>
<dbReference type="SUPFAM" id="SSF46785">
    <property type="entry name" value="Winged helix' DNA-binding domain"/>
    <property type="match status" value="1"/>
</dbReference>
<dbReference type="GO" id="GO:0003677">
    <property type="term" value="F:DNA binding"/>
    <property type="evidence" value="ECO:0007669"/>
    <property type="project" value="UniProtKB-KW"/>
</dbReference>
<reference evidence="2 3" key="1">
    <citation type="submission" date="2019-07" db="EMBL/GenBank/DDBJ databases">
        <title>The pathways for chlorine oxyanion respiration interact through the shared metabolite chlorate.</title>
        <authorList>
            <person name="Barnum T.P."/>
            <person name="Cheng Y."/>
            <person name="Hill K.A."/>
            <person name="Lucas L.N."/>
            <person name="Carlson H.K."/>
            <person name="Coates J.D."/>
        </authorList>
    </citation>
    <scope>NUCLEOTIDE SEQUENCE [LARGE SCALE GENOMIC DNA]</scope>
    <source>
        <strain evidence="2">BK-3</strain>
    </source>
</reference>
<dbReference type="InterPro" id="IPR030489">
    <property type="entry name" value="TR_Rrf2-type_CS"/>
</dbReference>
<protein>
    <submittedName>
        <fullName evidence="2">Rrf2 family transcriptional regulator</fullName>
    </submittedName>
</protein>
<dbReference type="EMBL" id="VMRY01000112">
    <property type="protein sequence ID" value="TVT50066.1"/>
    <property type="molecule type" value="Genomic_DNA"/>
</dbReference>
<dbReference type="NCBIfam" id="TIGR00738">
    <property type="entry name" value="rrf2_super"/>
    <property type="match status" value="1"/>
</dbReference>
<dbReference type="PROSITE" id="PS01332">
    <property type="entry name" value="HTH_RRF2_1"/>
    <property type="match status" value="1"/>
</dbReference>
<organism evidence="2 3">
    <name type="scientific">Sedimenticola thiotaurini</name>
    <dbReference type="NCBI Taxonomy" id="1543721"/>
    <lineage>
        <taxon>Bacteria</taxon>
        <taxon>Pseudomonadati</taxon>
        <taxon>Pseudomonadota</taxon>
        <taxon>Gammaproteobacteria</taxon>
        <taxon>Chromatiales</taxon>
        <taxon>Sedimenticolaceae</taxon>
        <taxon>Sedimenticola</taxon>
    </lineage>
</organism>
<keyword evidence="1" id="KW-0238">DNA-binding</keyword>
<dbReference type="InterPro" id="IPR036390">
    <property type="entry name" value="WH_DNA-bd_sf"/>
</dbReference>
<evidence type="ECO:0000256" key="1">
    <source>
        <dbReference type="ARBA" id="ARBA00023125"/>
    </source>
</evidence>
<evidence type="ECO:0000313" key="2">
    <source>
        <dbReference type="EMBL" id="TVT50066.1"/>
    </source>
</evidence>
<name>A0A558CMR7_9GAMM</name>
<dbReference type="GO" id="GO:0003700">
    <property type="term" value="F:DNA-binding transcription factor activity"/>
    <property type="evidence" value="ECO:0007669"/>
    <property type="project" value="TreeGrafter"/>
</dbReference>
<dbReference type="GO" id="GO:0005829">
    <property type="term" value="C:cytosol"/>
    <property type="evidence" value="ECO:0007669"/>
    <property type="project" value="TreeGrafter"/>
</dbReference>
<sequence length="143" mass="15986">MRLTTFSDYTIRVLIYIGLRPGEMATIGELAEAYAISKNHLMKVVYHLGQQGYVETVRGKGGGFYIALDPQDINIGELIRSTEQGTVMTACFTEGSCACRIETACQMKDMLEESIAAFYQVLDRYTLADLLKSKTRLSKLLLK</sequence>
<dbReference type="PANTHER" id="PTHR33221:SF4">
    <property type="entry name" value="HTH-TYPE TRANSCRIPTIONAL REPRESSOR NSRR"/>
    <property type="match status" value="1"/>
</dbReference>
<dbReference type="InterPro" id="IPR000944">
    <property type="entry name" value="Tscrpt_reg_Rrf2"/>
</dbReference>
<dbReference type="Gene3D" id="1.10.10.10">
    <property type="entry name" value="Winged helix-like DNA-binding domain superfamily/Winged helix DNA-binding domain"/>
    <property type="match status" value="1"/>
</dbReference>
<dbReference type="PROSITE" id="PS51197">
    <property type="entry name" value="HTH_RRF2_2"/>
    <property type="match status" value="1"/>
</dbReference>
<proteinExistence type="predicted"/>
<accession>A0A558CMR7</accession>
<dbReference type="Pfam" id="PF02082">
    <property type="entry name" value="Rrf2"/>
    <property type="match status" value="1"/>
</dbReference>
<dbReference type="InterPro" id="IPR036388">
    <property type="entry name" value="WH-like_DNA-bd_sf"/>
</dbReference>
<dbReference type="PANTHER" id="PTHR33221">
    <property type="entry name" value="WINGED HELIX-TURN-HELIX TRANSCRIPTIONAL REGULATOR, RRF2 FAMILY"/>
    <property type="match status" value="1"/>
</dbReference>
<comment type="caution">
    <text evidence="2">The sequence shown here is derived from an EMBL/GenBank/DDBJ whole genome shotgun (WGS) entry which is preliminary data.</text>
</comment>